<dbReference type="InterPro" id="IPR011049">
    <property type="entry name" value="Serralysin-like_metalloprot_C"/>
</dbReference>
<dbReference type="SMART" id="SM00235">
    <property type="entry name" value="ZnMc"/>
    <property type="match status" value="1"/>
</dbReference>
<dbReference type="EMBL" id="FWFZ01000013">
    <property type="protein sequence ID" value="SLN58528.1"/>
    <property type="molecule type" value="Genomic_DNA"/>
</dbReference>
<evidence type="ECO:0000256" key="2">
    <source>
        <dbReference type="ARBA" id="ARBA00009490"/>
    </source>
</evidence>
<dbReference type="InterPro" id="IPR024079">
    <property type="entry name" value="MetalloPept_cat_dom_sf"/>
</dbReference>
<dbReference type="GO" id="GO:0008237">
    <property type="term" value="F:metallopeptidase activity"/>
    <property type="evidence" value="ECO:0007669"/>
    <property type="project" value="InterPro"/>
</dbReference>
<dbReference type="InterPro" id="IPR006026">
    <property type="entry name" value="Peptidase_Metallo"/>
</dbReference>
<dbReference type="Pfam" id="PF00353">
    <property type="entry name" value="HemolysinCabind"/>
    <property type="match status" value="3"/>
</dbReference>
<dbReference type="InterPro" id="IPR018511">
    <property type="entry name" value="Hemolysin-typ_Ca-bd_CS"/>
</dbReference>
<dbReference type="PRINTS" id="PR00313">
    <property type="entry name" value="CABNDNGRPT"/>
</dbReference>
<reference evidence="5 6" key="1">
    <citation type="submission" date="2017-03" db="EMBL/GenBank/DDBJ databases">
        <authorList>
            <person name="Afonso C.L."/>
            <person name="Miller P.J."/>
            <person name="Scott M.A."/>
            <person name="Spackman E."/>
            <person name="Goraichik I."/>
            <person name="Dimitrov K.M."/>
            <person name="Suarez D.L."/>
            <person name="Swayne D.E."/>
        </authorList>
    </citation>
    <scope>NUCLEOTIDE SEQUENCE [LARGE SCALE GENOMIC DNA]</scope>
    <source>
        <strain evidence="5 6">CECT 7023</strain>
    </source>
</reference>
<dbReference type="SUPFAM" id="SSF55486">
    <property type="entry name" value="Metalloproteases ('zincins'), catalytic domain"/>
    <property type="match status" value="1"/>
</dbReference>
<keyword evidence="6" id="KW-1185">Reference proteome</keyword>
<evidence type="ECO:0000256" key="3">
    <source>
        <dbReference type="ARBA" id="ARBA00022525"/>
    </source>
</evidence>
<accession>A0A1Y5T8X9</accession>
<dbReference type="GO" id="GO:0005576">
    <property type="term" value="C:extracellular region"/>
    <property type="evidence" value="ECO:0007669"/>
    <property type="project" value="UniProtKB-SubCell"/>
</dbReference>
<dbReference type="InterPro" id="IPR050557">
    <property type="entry name" value="RTX_toxin/Mannuronan_C5-epim"/>
</dbReference>
<comment type="similarity">
    <text evidence="2">Belongs to the peptidase M10B family.</text>
</comment>
<dbReference type="RefSeq" id="WP_085879513.1">
    <property type="nucleotide sequence ID" value="NZ_FWFZ01000013.1"/>
</dbReference>
<protein>
    <submittedName>
        <fullName evidence="5">Hemolysin, plasmid</fullName>
    </submittedName>
</protein>
<dbReference type="PROSITE" id="PS00330">
    <property type="entry name" value="HEMOLYSIN_CALCIUM"/>
    <property type="match status" value="1"/>
</dbReference>
<dbReference type="GO" id="GO:0005509">
    <property type="term" value="F:calcium ion binding"/>
    <property type="evidence" value="ECO:0007669"/>
    <property type="project" value="InterPro"/>
</dbReference>
<sequence>MTEVSDYSALLAANQDANARWNSFAELGTPVVVSYSFLVDSNLPEPDDGAYSVEGYHRFGPAQRANFRDALSIYAANTGAVFVEVESGTGMLDVYRATGSSYGGWAHMPSVSESWIYRGDLVIDNKGAYHEGSYGFLTILHELGHALGLKHPHQGATTLAEDVDDLSHTVMTYNIAAPYSEDLAPFDTSALQHLYGFAQDDPDRKIFWHTRLKRLEAHLGDGDDVLVGIDQPNRILGGGGHDSLWGRGGDDTLNGQSGSDLLQGLGGDDILRGMAGRDTIYGNLAGASFPVSDRDRIFGGNGRDSLFGQHGEDRIFGDGDSDWLYGGPDDDSLAGRNGHDIIYGGQDDDSIAGGNGHDIIYGGTGEDRMNGGPGADQLFGGEGKDRLFGGIGADVLHADADRDTLWGGSDADVFVLDVPSNGLVGRDLIPDFEPSKDMFSLVETGYDWSDVRILERGPEYLQIMVGFGDDRFEIMLKGVALDELGADHFLLS</sequence>
<evidence type="ECO:0000313" key="5">
    <source>
        <dbReference type="EMBL" id="SLN58528.1"/>
    </source>
</evidence>
<dbReference type="AlphaFoldDB" id="A0A1Y5T8X9"/>
<dbReference type="Proteomes" id="UP000193900">
    <property type="component" value="Unassembled WGS sequence"/>
</dbReference>
<organism evidence="5 6">
    <name type="scientific">Roseisalinus antarcticus</name>
    <dbReference type="NCBI Taxonomy" id="254357"/>
    <lineage>
        <taxon>Bacteria</taxon>
        <taxon>Pseudomonadati</taxon>
        <taxon>Pseudomonadota</taxon>
        <taxon>Alphaproteobacteria</taxon>
        <taxon>Rhodobacterales</taxon>
        <taxon>Roseobacteraceae</taxon>
        <taxon>Roseisalinus</taxon>
    </lineage>
</organism>
<evidence type="ECO:0000313" key="6">
    <source>
        <dbReference type="Proteomes" id="UP000193900"/>
    </source>
</evidence>
<dbReference type="PANTHER" id="PTHR38340">
    <property type="entry name" value="S-LAYER PROTEIN"/>
    <property type="match status" value="1"/>
</dbReference>
<proteinExistence type="inferred from homology"/>
<dbReference type="Gene3D" id="3.40.390.10">
    <property type="entry name" value="Collagenase (Catalytic Domain)"/>
    <property type="match status" value="1"/>
</dbReference>
<dbReference type="PANTHER" id="PTHR38340:SF1">
    <property type="entry name" value="S-LAYER PROTEIN"/>
    <property type="match status" value="1"/>
</dbReference>
<gene>
    <name evidence="5" type="primary">hlyA_2</name>
    <name evidence="5" type="ORF">ROA7023_02685</name>
</gene>
<evidence type="ECO:0000256" key="1">
    <source>
        <dbReference type="ARBA" id="ARBA00004613"/>
    </source>
</evidence>
<dbReference type="SUPFAM" id="SSF51120">
    <property type="entry name" value="beta-Roll"/>
    <property type="match status" value="2"/>
</dbReference>
<dbReference type="OrthoDB" id="9757622at2"/>
<dbReference type="Gene3D" id="2.150.10.10">
    <property type="entry name" value="Serralysin-like metalloprotease, C-terminal"/>
    <property type="match status" value="3"/>
</dbReference>
<dbReference type="GO" id="GO:0006508">
    <property type="term" value="P:proteolysis"/>
    <property type="evidence" value="ECO:0007669"/>
    <property type="project" value="InterPro"/>
</dbReference>
<evidence type="ECO:0000259" key="4">
    <source>
        <dbReference type="SMART" id="SM00235"/>
    </source>
</evidence>
<feature type="domain" description="Peptidase metallopeptidase" evidence="4">
    <location>
        <begin position="40"/>
        <end position="190"/>
    </location>
</feature>
<dbReference type="InterPro" id="IPR001343">
    <property type="entry name" value="Hemolysn_Ca-bd"/>
</dbReference>
<comment type="subcellular location">
    <subcellularLocation>
        <location evidence="1">Secreted</location>
    </subcellularLocation>
</comment>
<keyword evidence="3" id="KW-0964">Secreted</keyword>
<dbReference type="GO" id="GO:0008270">
    <property type="term" value="F:zinc ion binding"/>
    <property type="evidence" value="ECO:0007669"/>
    <property type="project" value="InterPro"/>
</dbReference>
<name>A0A1Y5T8X9_9RHOB</name>